<keyword evidence="2" id="KW-0479">Metal-binding</keyword>
<dbReference type="InterPro" id="IPR051453">
    <property type="entry name" value="MBL_Glyoxalase_II"/>
</dbReference>
<comment type="caution">
    <text evidence="6">The sequence shown here is derived from an EMBL/GenBank/DDBJ whole genome shotgun (WGS) entry which is preliminary data.</text>
</comment>
<dbReference type="CDD" id="cd06262">
    <property type="entry name" value="metallo-hydrolase-like_MBL-fold"/>
    <property type="match status" value="1"/>
</dbReference>
<evidence type="ECO:0000313" key="6">
    <source>
        <dbReference type="EMBL" id="KQC84798.1"/>
    </source>
</evidence>
<evidence type="ECO:0000256" key="3">
    <source>
        <dbReference type="ARBA" id="ARBA00022801"/>
    </source>
</evidence>
<dbReference type="InterPro" id="IPR036866">
    <property type="entry name" value="RibonucZ/Hydroxyglut_hydro"/>
</dbReference>
<dbReference type="RefSeq" id="WP_055943918.1">
    <property type="nucleotide sequence ID" value="NZ_QUKT01000002.1"/>
</dbReference>
<accession>A0AAW3JRY1</accession>
<proteinExistence type="predicted"/>
<keyword evidence="7" id="KW-1185">Reference proteome</keyword>
<evidence type="ECO:0000259" key="5">
    <source>
        <dbReference type="SMART" id="SM00849"/>
    </source>
</evidence>
<dbReference type="GO" id="GO:0046872">
    <property type="term" value="F:metal ion binding"/>
    <property type="evidence" value="ECO:0007669"/>
    <property type="project" value="UniProtKB-KW"/>
</dbReference>
<keyword evidence="3" id="KW-0378">Hydrolase</keyword>
<evidence type="ECO:0000313" key="7">
    <source>
        <dbReference type="Proteomes" id="UP000050833"/>
    </source>
</evidence>
<name>A0AAW3JRY1_9FIRM</name>
<dbReference type="PANTHER" id="PTHR46233">
    <property type="entry name" value="HYDROXYACYLGLUTATHIONE HYDROLASE GLOC"/>
    <property type="match status" value="1"/>
</dbReference>
<dbReference type="GO" id="GO:0016787">
    <property type="term" value="F:hydrolase activity"/>
    <property type="evidence" value="ECO:0007669"/>
    <property type="project" value="UniProtKB-KW"/>
</dbReference>
<dbReference type="PANTHER" id="PTHR46233:SF3">
    <property type="entry name" value="HYDROXYACYLGLUTATHIONE HYDROLASE GLOC"/>
    <property type="match status" value="1"/>
</dbReference>
<dbReference type="InterPro" id="IPR001279">
    <property type="entry name" value="Metallo-B-lactamas"/>
</dbReference>
<dbReference type="Pfam" id="PF00753">
    <property type="entry name" value="Lactamase_B"/>
    <property type="match status" value="1"/>
</dbReference>
<gene>
    <name evidence="6" type="ORF">APZ18_08700</name>
</gene>
<evidence type="ECO:0000256" key="4">
    <source>
        <dbReference type="ARBA" id="ARBA00022833"/>
    </source>
</evidence>
<keyword evidence="4" id="KW-0862">Zinc</keyword>
<organism evidence="6 7">
    <name type="scientific">Butyribacter intestini</name>
    <dbReference type="NCBI Taxonomy" id="1703332"/>
    <lineage>
        <taxon>Bacteria</taxon>
        <taxon>Bacillati</taxon>
        <taxon>Bacillota</taxon>
        <taxon>Clostridia</taxon>
        <taxon>Lachnospirales</taxon>
        <taxon>Lachnospiraceae</taxon>
        <taxon>Butyribacter</taxon>
    </lineage>
</organism>
<protein>
    <submittedName>
        <fullName evidence="6">MBL fold metallo-hydrolase</fullName>
    </submittedName>
</protein>
<feature type="domain" description="Metallo-beta-lactamase" evidence="5">
    <location>
        <begin position="15"/>
        <end position="193"/>
    </location>
</feature>
<dbReference type="Proteomes" id="UP000050833">
    <property type="component" value="Unassembled WGS sequence"/>
</dbReference>
<evidence type="ECO:0000256" key="2">
    <source>
        <dbReference type="ARBA" id="ARBA00022723"/>
    </source>
</evidence>
<reference evidence="6 7" key="1">
    <citation type="submission" date="2015-10" db="EMBL/GenBank/DDBJ databases">
        <title>Butyribacter intestini gen. nov., sp. nov., a butyric acid-producing bacterium of the family Lachnospiraceae isolated from the human faeces.</title>
        <authorList>
            <person name="Zou Y."/>
            <person name="Xue W."/>
            <person name="Luo G."/>
            <person name="Lv M."/>
        </authorList>
    </citation>
    <scope>NUCLEOTIDE SEQUENCE [LARGE SCALE GENOMIC DNA]</scope>
    <source>
        <strain evidence="6 7">TF01-11</strain>
    </source>
</reference>
<dbReference type="EMBL" id="LLKB01000005">
    <property type="protein sequence ID" value="KQC84798.1"/>
    <property type="molecule type" value="Genomic_DNA"/>
</dbReference>
<dbReference type="Gene3D" id="3.60.15.10">
    <property type="entry name" value="Ribonuclease Z/Hydroxyacylglutathione hydrolase-like"/>
    <property type="match status" value="1"/>
</dbReference>
<dbReference type="SMART" id="SM00849">
    <property type="entry name" value="Lactamase_B"/>
    <property type="match status" value="1"/>
</dbReference>
<dbReference type="SUPFAM" id="SSF56281">
    <property type="entry name" value="Metallo-hydrolase/oxidoreductase"/>
    <property type="match status" value="1"/>
</dbReference>
<sequence length="211" mass="23390">MSQLKCDFKVVGPVQTNCYFLSNTDTRECVIVDPGEEAGNIADFIEKKELKPVAILLTHGHFDHIGAVDEIRNRYGIKVYAAAAEKETLENPDINLSSQFGSGYTVKADEFLNDGQEIELLGEKVRCLLTPGHTKGGMCYYFTGSGILFSGDTLFQQSVGRTDFPGGSMGEIVRSIREKLFVLPDYVRVYTGHGMMTNIKDEKMLNPFAVE</sequence>
<comment type="cofactor">
    <cofactor evidence="1">
        <name>Zn(2+)</name>
        <dbReference type="ChEBI" id="CHEBI:29105"/>
    </cofactor>
</comment>
<dbReference type="AlphaFoldDB" id="A0AAW3JRY1"/>
<evidence type="ECO:0000256" key="1">
    <source>
        <dbReference type="ARBA" id="ARBA00001947"/>
    </source>
</evidence>